<proteinExistence type="predicted"/>
<sequence length="155" mass="17087">MRKPLLLVVAIVLLIAGLWGMRLVQQPAPPQFAPSLTQEVADAPATASPVQRTSAAADPLPAFLPAEARATIALIQRGGPYPHRQDGSVFGNRERQLPQRPRGYYREYTVDTPGLDHRGARRIVTGGTPPEVWYYTEDHYESFRSFSVPATGVRP</sequence>
<evidence type="ECO:0000313" key="4">
    <source>
        <dbReference type="Proteomes" id="UP001301653"/>
    </source>
</evidence>
<dbReference type="SUPFAM" id="SSF53933">
    <property type="entry name" value="Microbial ribonucleases"/>
    <property type="match status" value="1"/>
</dbReference>
<gene>
    <name evidence="3" type="ORF">VA603_17365</name>
</gene>
<keyword evidence="1" id="KW-0540">Nuclease</keyword>
<dbReference type="InterPro" id="IPR016191">
    <property type="entry name" value="Ribonuclease/ribotoxin"/>
</dbReference>
<reference evidence="3 4" key="1">
    <citation type="submission" date="2023-12" db="EMBL/GenBank/DDBJ databases">
        <title>Stenotrophomonas guangdongensis sp. nov., isolated from wilted pepper plants (Capsicum annuum).</title>
        <authorList>
            <person name="Qiu M."/>
            <person name="Li Y."/>
            <person name="Liu Q."/>
            <person name="Zhang X."/>
            <person name="Huang Y."/>
            <person name="Guo R."/>
            <person name="Hu M."/>
            <person name="Zhou J."/>
            <person name="Zhou X."/>
        </authorList>
    </citation>
    <scope>NUCLEOTIDE SEQUENCE [LARGE SCALE GENOMIC DNA]</scope>
    <source>
        <strain evidence="3 4">MH1</strain>
    </source>
</reference>
<dbReference type="RefSeq" id="WP_323439568.1">
    <property type="nucleotide sequence ID" value="NZ_JAYFUH010000249.1"/>
</dbReference>
<organism evidence="3 4">
    <name type="scientific">Stenotrophomonas capsici</name>
    <dbReference type="NCBI Taxonomy" id="3110230"/>
    <lineage>
        <taxon>Bacteria</taxon>
        <taxon>Pseudomonadati</taxon>
        <taxon>Pseudomonadota</taxon>
        <taxon>Gammaproteobacteria</taxon>
        <taxon>Lysobacterales</taxon>
        <taxon>Lysobacteraceae</taxon>
        <taxon>Stenotrophomonas</taxon>
    </lineage>
</organism>
<protein>
    <submittedName>
        <fullName evidence="3">Ribonuclease domain-containing protein</fullName>
    </submittedName>
</protein>
<keyword evidence="4" id="KW-1185">Reference proteome</keyword>
<dbReference type="Proteomes" id="UP001301653">
    <property type="component" value="Unassembled WGS sequence"/>
</dbReference>
<keyword evidence="2" id="KW-0378">Hydrolase</keyword>
<evidence type="ECO:0000256" key="2">
    <source>
        <dbReference type="ARBA" id="ARBA00022801"/>
    </source>
</evidence>
<dbReference type="EMBL" id="JAYFUH010000249">
    <property type="protein sequence ID" value="MEA5669306.1"/>
    <property type="molecule type" value="Genomic_DNA"/>
</dbReference>
<accession>A0ABU5V7H1</accession>
<name>A0ABU5V7H1_9GAMM</name>
<dbReference type="InterPro" id="IPR000026">
    <property type="entry name" value="N1-like"/>
</dbReference>
<evidence type="ECO:0000313" key="3">
    <source>
        <dbReference type="EMBL" id="MEA5669306.1"/>
    </source>
</evidence>
<comment type="caution">
    <text evidence="3">The sequence shown here is derived from an EMBL/GenBank/DDBJ whole genome shotgun (WGS) entry which is preliminary data.</text>
</comment>
<dbReference type="Pfam" id="PF00545">
    <property type="entry name" value="Ribonuclease"/>
    <property type="match status" value="1"/>
</dbReference>
<evidence type="ECO:0000256" key="1">
    <source>
        <dbReference type="ARBA" id="ARBA00022722"/>
    </source>
</evidence>
<dbReference type="Gene3D" id="3.10.450.30">
    <property type="entry name" value="Microbial ribonucleases"/>
    <property type="match status" value="1"/>
</dbReference>